<dbReference type="AlphaFoldDB" id="A0A1F7H0L1"/>
<organism evidence="2 3">
    <name type="scientific">Candidatus Roizmanbacteria bacterium RIFCSPHIGHO2_02_FULL_38_11</name>
    <dbReference type="NCBI Taxonomy" id="1802039"/>
    <lineage>
        <taxon>Bacteria</taxon>
        <taxon>Candidatus Roizmaniibacteriota</taxon>
    </lineage>
</organism>
<dbReference type="InterPro" id="IPR050486">
    <property type="entry name" value="Mannose-1P_guanyltransferase"/>
</dbReference>
<dbReference type="CDD" id="cd04181">
    <property type="entry name" value="NTP_transferase"/>
    <property type="match status" value="1"/>
</dbReference>
<proteinExistence type="predicted"/>
<dbReference type="Pfam" id="PF00483">
    <property type="entry name" value="NTP_transferase"/>
    <property type="match status" value="1"/>
</dbReference>
<dbReference type="PANTHER" id="PTHR22572">
    <property type="entry name" value="SUGAR-1-PHOSPHATE GUANYL TRANSFERASE"/>
    <property type="match status" value="1"/>
</dbReference>
<evidence type="ECO:0000259" key="1">
    <source>
        <dbReference type="Pfam" id="PF00483"/>
    </source>
</evidence>
<accession>A0A1F7H0L1</accession>
<evidence type="ECO:0000313" key="2">
    <source>
        <dbReference type="EMBL" id="OGK24252.1"/>
    </source>
</evidence>
<protein>
    <recommendedName>
        <fullName evidence="1">Nucleotidyl transferase domain-containing protein</fullName>
    </recommendedName>
</protein>
<reference evidence="2 3" key="1">
    <citation type="journal article" date="2016" name="Nat. Commun.">
        <title>Thousands of microbial genomes shed light on interconnected biogeochemical processes in an aquifer system.</title>
        <authorList>
            <person name="Anantharaman K."/>
            <person name="Brown C.T."/>
            <person name="Hug L.A."/>
            <person name="Sharon I."/>
            <person name="Castelle C.J."/>
            <person name="Probst A.J."/>
            <person name="Thomas B.C."/>
            <person name="Singh A."/>
            <person name="Wilkins M.J."/>
            <person name="Karaoz U."/>
            <person name="Brodie E.L."/>
            <person name="Williams K.H."/>
            <person name="Hubbard S.S."/>
            <person name="Banfield J.F."/>
        </authorList>
    </citation>
    <scope>NUCLEOTIDE SEQUENCE [LARGE SCALE GENOMIC DNA]</scope>
</reference>
<dbReference type="InterPro" id="IPR029044">
    <property type="entry name" value="Nucleotide-diphossugar_trans"/>
</dbReference>
<dbReference type="Gene3D" id="3.90.550.10">
    <property type="entry name" value="Spore Coat Polysaccharide Biosynthesis Protein SpsA, Chain A"/>
    <property type="match status" value="1"/>
</dbReference>
<dbReference type="EMBL" id="MFZO01000037">
    <property type="protein sequence ID" value="OGK24252.1"/>
    <property type="molecule type" value="Genomic_DNA"/>
</dbReference>
<evidence type="ECO:0000313" key="3">
    <source>
        <dbReference type="Proteomes" id="UP000177913"/>
    </source>
</evidence>
<gene>
    <name evidence="2" type="ORF">A3C25_06000</name>
</gene>
<dbReference type="InterPro" id="IPR005835">
    <property type="entry name" value="NTP_transferase_dom"/>
</dbReference>
<feature type="domain" description="Nucleotidyl transferase" evidence="1">
    <location>
        <begin position="3"/>
        <end position="225"/>
    </location>
</feature>
<sequence>MQAIILAAGKGTRLYPLTKKIPKVMINIQGKPLLEHHILLLHKYGINEILINLFTLPAKIQNYFGEGRKFGVRIKYANEPKLLGSAGALHNFKDVLRGDFFVLYGDVYMQVNLLKMLDYHKRKKSLYTLAVHEAKHPKDSDLLDIDHNQKITKWIKAPHSRRSGINSSGLYIINKRVLKYLPKKVPFDFAHDFIPLLLKKIPLYAYHTSELMMDIGTQERYNNLINLLTR</sequence>
<name>A0A1F7H0L1_9BACT</name>
<dbReference type="Proteomes" id="UP000177913">
    <property type="component" value="Unassembled WGS sequence"/>
</dbReference>
<dbReference type="SUPFAM" id="SSF53448">
    <property type="entry name" value="Nucleotide-diphospho-sugar transferases"/>
    <property type="match status" value="1"/>
</dbReference>
<comment type="caution">
    <text evidence="2">The sequence shown here is derived from an EMBL/GenBank/DDBJ whole genome shotgun (WGS) entry which is preliminary data.</text>
</comment>